<reference evidence="2 3" key="1">
    <citation type="submission" date="2020-10" db="EMBL/GenBank/DDBJ databases">
        <title>Eggerthella sp. nov., isolated from human feces.</title>
        <authorList>
            <person name="Yajun G."/>
        </authorList>
    </citation>
    <scope>NUCLEOTIDE SEQUENCE [LARGE SCALE GENOMIC DNA]</scope>
    <source>
        <strain evidence="2 3">HF-1101</strain>
    </source>
</reference>
<dbReference type="EMBL" id="CP063310">
    <property type="protein sequence ID" value="QOS69938.1"/>
    <property type="molecule type" value="Genomic_DNA"/>
</dbReference>
<dbReference type="Proteomes" id="UP000478463">
    <property type="component" value="Chromosome"/>
</dbReference>
<evidence type="ECO:0000259" key="1">
    <source>
        <dbReference type="Pfam" id="PF07811"/>
    </source>
</evidence>
<evidence type="ECO:0000313" key="3">
    <source>
        <dbReference type="Proteomes" id="UP000478463"/>
    </source>
</evidence>
<accession>A0A6L7IVX6</accession>
<dbReference type="Pfam" id="PF07811">
    <property type="entry name" value="TadE"/>
    <property type="match status" value="1"/>
</dbReference>
<gene>
    <name evidence="2" type="ORF">GS424_003255</name>
</gene>
<dbReference type="KEGG" id="egd:GS424_003255"/>
<proteinExistence type="predicted"/>
<dbReference type="InterPro" id="IPR012495">
    <property type="entry name" value="TadE-like_dom"/>
</dbReference>
<feature type="domain" description="TadE-like" evidence="1">
    <location>
        <begin position="3"/>
        <end position="39"/>
    </location>
</feature>
<evidence type="ECO:0000313" key="2">
    <source>
        <dbReference type="EMBL" id="QOS69938.1"/>
    </source>
</evidence>
<name>A0A6L7IVX6_9ACTN</name>
<organism evidence="2 3">
    <name type="scientific">Eggerthella guodeyinii</name>
    <dbReference type="NCBI Taxonomy" id="2690837"/>
    <lineage>
        <taxon>Bacteria</taxon>
        <taxon>Bacillati</taxon>
        <taxon>Actinomycetota</taxon>
        <taxon>Coriobacteriia</taxon>
        <taxon>Eggerthellales</taxon>
        <taxon>Eggerthellaceae</taxon>
        <taxon>Eggerthella</taxon>
    </lineage>
</organism>
<dbReference type="AlphaFoldDB" id="A0A6L7IVX6"/>
<protein>
    <submittedName>
        <fullName evidence="2">Pilus assembly protein</fullName>
    </submittedName>
</protein>
<sequence>MTFVIALPLLLLFLFAVVDLGRSVFLSMALDDAAHAVCREASGHPAGDVAESRLREAAFAAAPALDRDDVRLDVSVRYGEVEDRTYAHRFYDEATGTYDERASHARSRTVEVELVLEGGYLTPLGAALPGGVGSGGAGRFAFRAQVGGVADATVEGGAW</sequence>